<protein>
    <submittedName>
        <fullName evidence="2">Uncharacterized protein</fullName>
    </submittedName>
</protein>
<accession>A0A8J8NR20</accession>
<comment type="caution">
    <text evidence="2">The sequence shown here is derived from an EMBL/GenBank/DDBJ whole genome shotgun (WGS) entry which is preliminary data.</text>
</comment>
<sequence length="223" mass="25668">MSQITKDEQLTNKPPQCLPRKVPQNSINMAPFDLSVRFAQSQSQIKQSFVAKQSAKQLHNKKPVQIFVGLEAFLSIQPEKVQAPEPIKQQHKWSPKTLALESLRNFSNMKMIRQTTQPFSGKNYEHLSRFTIMSTNTTPNEILDWLSEMAEYRDSIIEEKRLEELKKKKQEDAFEIDLTESILGNNYGTQKKQPAVIAAPQKPATVKRKSIQGTKRHQKGKRH</sequence>
<evidence type="ECO:0000313" key="2">
    <source>
        <dbReference type="EMBL" id="TNV79943.1"/>
    </source>
</evidence>
<feature type="region of interest" description="Disordered" evidence="1">
    <location>
        <begin position="185"/>
        <end position="223"/>
    </location>
</feature>
<feature type="compositionally biased region" description="Basic and acidic residues" evidence="1">
    <location>
        <begin position="1"/>
        <end position="10"/>
    </location>
</feature>
<dbReference type="AlphaFoldDB" id="A0A8J8NR20"/>
<gene>
    <name evidence="2" type="ORF">FGO68_gene2060</name>
</gene>
<feature type="compositionally biased region" description="Basic residues" evidence="1">
    <location>
        <begin position="205"/>
        <end position="223"/>
    </location>
</feature>
<evidence type="ECO:0000256" key="1">
    <source>
        <dbReference type="SAM" id="MobiDB-lite"/>
    </source>
</evidence>
<reference evidence="2" key="1">
    <citation type="submission" date="2019-06" db="EMBL/GenBank/DDBJ databases">
        <authorList>
            <person name="Zheng W."/>
        </authorList>
    </citation>
    <scope>NUCLEOTIDE SEQUENCE</scope>
    <source>
        <strain evidence="2">QDHG01</strain>
    </source>
</reference>
<dbReference type="EMBL" id="RRYP01008205">
    <property type="protein sequence ID" value="TNV79943.1"/>
    <property type="molecule type" value="Genomic_DNA"/>
</dbReference>
<name>A0A8J8NR20_HALGN</name>
<evidence type="ECO:0000313" key="3">
    <source>
        <dbReference type="Proteomes" id="UP000785679"/>
    </source>
</evidence>
<keyword evidence="3" id="KW-1185">Reference proteome</keyword>
<dbReference type="Proteomes" id="UP000785679">
    <property type="component" value="Unassembled WGS sequence"/>
</dbReference>
<organism evidence="2 3">
    <name type="scientific">Halteria grandinella</name>
    <dbReference type="NCBI Taxonomy" id="5974"/>
    <lineage>
        <taxon>Eukaryota</taxon>
        <taxon>Sar</taxon>
        <taxon>Alveolata</taxon>
        <taxon>Ciliophora</taxon>
        <taxon>Intramacronucleata</taxon>
        <taxon>Spirotrichea</taxon>
        <taxon>Stichotrichia</taxon>
        <taxon>Sporadotrichida</taxon>
        <taxon>Halteriidae</taxon>
        <taxon>Halteria</taxon>
    </lineage>
</organism>
<proteinExistence type="predicted"/>
<feature type="region of interest" description="Disordered" evidence="1">
    <location>
        <begin position="1"/>
        <end position="23"/>
    </location>
</feature>